<dbReference type="InterPro" id="IPR007712">
    <property type="entry name" value="RelE/ParE_toxin"/>
</dbReference>
<keyword evidence="2" id="KW-1277">Toxin-antitoxin system</keyword>
<evidence type="ECO:0000256" key="1">
    <source>
        <dbReference type="ARBA" id="ARBA00006226"/>
    </source>
</evidence>
<dbReference type="NCBIfam" id="TIGR02385">
    <property type="entry name" value="RelE_StbE"/>
    <property type="match status" value="1"/>
</dbReference>
<dbReference type="RefSeq" id="WP_186892759.1">
    <property type="nucleotide sequence ID" value="NZ_JACOFU010000014.1"/>
</dbReference>
<evidence type="ECO:0000313" key="3">
    <source>
        <dbReference type="EMBL" id="MBC3833713.1"/>
    </source>
</evidence>
<name>A0ABR6XW84_9BURK</name>
<gene>
    <name evidence="3" type="ORF">H8K33_19590</name>
</gene>
<dbReference type="Pfam" id="PF05016">
    <property type="entry name" value="ParE_toxin"/>
    <property type="match status" value="1"/>
</dbReference>
<proteinExistence type="inferred from homology"/>
<dbReference type="EMBL" id="JACOFU010000014">
    <property type="protein sequence ID" value="MBC3833713.1"/>
    <property type="molecule type" value="Genomic_DNA"/>
</dbReference>
<dbReference type="InterPro" id="IPR035093">
    <property type="entry name" value="RelE/ParE_toxin_dom_sf"/>
</dbReference>
<evidence type="ECO:0000313" key="4">
    <source>
        <dbReference type="Proteomes" id="UP000643610"/>
    </source>
</evidence>
<evidence type="ECO:0000256" key="2">
    <source>
        <dbReference type="ARBA" id="ARBA00022649"/>
    </source>
</evidence>
<dbReference type="Gene3D" id="3.30.2310.20">
    <property type="entry name" value="RelE-like"/>
    <property type="match status" value="1"/>
</dbReference>
<dbReference type="PANTHER" id="PTHR33755">
    <property type="entry name" value="TOXIN PARE1-RELATED"/>
    <property type="match status" value="1"/>
</dbReference>
<organism evidence="3 4">
    <name type="scientific">Undibacterium amnicola</name>
    <dbReference type="NCBI Taxonomy" id="1834038"/>
    <lineage>
        <taxon>Bacteria</taxon>
        <taxon>Pseudomonadati</taxon>
        <taxon>Pseudomonadota</taxon>
        <taxon>Betaproteobacteria</taxon>
        <taxon>Burkholderiales</taxon>
        <taxon>Oxalobacteraceae</taxon>
        <taxon>Undibacterium</taxon>
    </lineage>
</organism>
<sequence>MQVKWTKRASQNLENILAHISADNSSAAKKFLLDTLQQISNLKEYPALGRAGLVPSTRELVIHENYVIYYRIKKEQIEILRVLHARRKYP</sequence>
<keyword evidence="4" id="KW-1185">Reference proteome</keyword>
<protein>
    <submittedName>
        <fullName evidence="3">Type II toxin-antitoxin system RelE/ParE family toxin</fullName>
    </submittedName>
</protein>
<comment type="caution">
    <text evidence="3">The sequence shown here is derived from an EMBL/GenBank/DDBJ whole genome shotgun (WGS) entry which is preliminary data.</text>
</comment>
<reference evidence="3 4" key="1">
    <citation type="submission" date="2020-08" db="EMBL/GenBank/DDBJ databases">
        <title>Novel species isolated from subtropical streams in China.</title>
        <authorList>
            <person name="Lu H."/>
        </authorList>
    </citation>
    <scope>NUCLEOTIDE SEQUENCE [LARGE SCALE GENOMIC DNA]</scope>
    <source>
        <strain evidence="3 4">KCTC 52442</strain>
    </source>
</reference>
<dbReference type="Proteomes" id="UP000643610">
    <property type="component" value="Unassembled WGS sequence"/>
</dbReference>
<comment type="similarity">
    <text evidence="1">Belongs to the RelE toxin family.</text>
</comment>
<dbReference type="InterPro" id="IPR051803">
    <property type="entry name" value="TA_system_RelE-like_toxin"/>
</dbReference>
<accession>A0ABR6XW84</accession>